<keyword evidence="3 13" id="KW-0813">Transport</keyword>
<comment type="subcellular location">
    <subcellularLocation>
        <location evidence="1">Membrane</location>
        <topology evidence="1">Multi-pass membrane protein</topology>
    </subcellularLocation>
</comment>
<evidence type="ECO:0008006" key="17">
    <source>
        <dbReference type="Google" id="ProtNLM"/>
    </source>
</evidence>
<protein>
    <recommendedName>
        <fullName evidence="17">Ion channel</fullName>
    </recommendedName>
</protein>
<dbReference type="Proteomes" id="UP001432322">
    <property type="component" value="Unassembled WGS sequence"/>
</dbReference>
<name>A0AAV5VQY9_9BILA</name>
<dbReference type="Gene3D" id="2.60.470.10">
    <property type="entry name" value="Acid-sensing ion channels like domains"/>
    <property type="match status" value="1"/>
</dbReference>
<evidence type="ECO:0000256" key="12">
    <source>
        <dbReference type="ARBA" id="ARBA00023303"/>
    </source>
</evidence>
<reference evidence="15" key="1">
    <citation type="submission" date="2023-10" db="EMBL/GenBank/DDBJ databases">
        <title>Genome assembly of Pristionchus species.</title>
        <authorList>
            <person name="Yoshida K."/>
            <person name="Sommer R.J."/>
        </authorList>
    </citation>
    <scope>NUCLEOTIDE SEQUENCE</scope>
    <source>
        <strain evidence="15">RS5133</strain>
    </source>
</reference>
<dbReference type="GO" id="GO:0015280">
    <property type="term" value="F:ligand-gated sodium channel activity"/>
    <property type="evidence" value="ECO:0007669"/>
    <property type="project" value="TreeGrafter"/>
</dbReference>
<evidence type="ECO:0000256" key="8">
    <source>
        <dbReference type="ARBA" id="ARBA00023065"/>
    </source>
</evidence>
<evidence type="ECO:0000313" key="15">
    <source>
        <dbReference type="EMBL" id="GMT22006.1"/>
    </source>
</evidence>
<proteinExistence type="inferred from homology"/>
<evidence type="ECO:0000256" key="9">
    <source>
        <dbReference type="ARBA" id="ARBA00023136"/>
    </source>
</evidence>
<evidence type="ECO:0000256" key="13">
    <source>
        <dbReference type="RuleBase" id="RU000679"/>
    </source>
</evidence>
<comment type="caution">
    <text evidence="15">The sequence shown here is derived from an EMBL/GenBank/DDBJ whole genome shotgun (WGS) entry which is preliminary data.</text>
</comment>
<keyword evidence="10" id="KW-0325">Glycoprotein</keyword>
<dbReference type="GO" id="GO:0005886">
    <property type="term" value="C:plasma membrane"/>
    <property type="evidence" value="ECO:0007669"/>
    <property type="project" value="TreeGrafter"/>
</dbReference>
<evidence type="ECO:0000256" key="14">
    <source>
        <dbReference type="SAM" id="Phobius"/>
    </source>
</evidence>
<evidence type="ECO:0000313" key="16">
    <source>
        <dbReference type="Proteomes" id="UP001432322"/>
    </source>
</evidence>
<keyword evidence="4 13" id="KW-0894">Sodium channel</keyword>
<keyword evidence="7" id="KW-0915">Sodium</keyword>
<organism evidence="15 16">
    <name type="scientific">Pristionchus fissidentatus</name>
    <dbReference type="NCBI Taxonomy" id="1538716"/>
    <lineage>
        <taxon>Eukaryota</taxon>
        <taxon>Metazoa</taxon>
        <taxon>Ecdysozoa</taxon>
        <taxon>Nematoda</taxon>
        <taxon>Chromadorea</taxon>
        <taxon>Rhabditida</taxon>
        <taxon>Rhabditina</taxon>
        <taxon>Diplogasteromorpha</taxon>
        <taxon>Diplogasteroidea</taxon>
        <taxon>Neodiplogasteridae</taxon>
        <taxon>Pristionchus</taxon>
    </lineage>
</organism>
<gene>
    <name evidence="15" type="ORF">PFISCL1PPCAC_13303</name>
</gene>
<keyword evidence="11 13" id="KW-0739">Sodium transport</keyword>
<keyword evidence="16" id="KW-1185">Reference proteome</keyword>
<keyword evidence="6 14" id="KW-1133">Transmembrane helix</keyword>
<dbReference type="Pfam" id="PF00858">
    <property type="entry name" value="ASC"/>
    <property type="match status" value="1"/>
</dbReference>
<dbReference type="InterPro" id="IPR001873">
    <property type="entry name" value="ENaC"/>
</dbReference>
<dbReference type="PANTHER" id="PTHR11690">
    <property type="entry name" value="AMILORIDE-SENSITIVE SODIUM CHANNEL-RELATED"/>
    <property type="match status" value="1"/>
</dbReference>
<dbReference type="EMBL" id="BTSY01000004">
    <property type="protein sequence ID" value="GMT22006.1"/>
    <property type="molecule type" value="Genomic_DNA"/>
</dbReference>
<evidence type="ECO:0000256" key="7">
    <source>
        <dbReference type="ARBA" id="ARBA00023053"/>
    </source>
</evidence>
<keyword evidence="12 13" id="KW-0407">Ion channel</keyword>
<keyword evidence="9 14" id="KW-0472">Membrane</keyword>
<feature type="non-terminal residue" evidence="15">
    <location>
        <position position="374"/>
    </location>
</feature>
<dbReference type="PRINTS" id="PR01078">
    <property type="entry name" value="AMINACHANNEL"/>
</dbReference>
<evidence type="ECO:0000256" key="6">
    <source>
        <dbReference type="ARBA" id="ARBA00022989"/>
    </source>
</evidence>
<dbReference type="AlphaFoldDB" id="A0AAV5VQY9"/>
<comment type="similarity">
    <text evidence="2 13">Belongs to the amiloride-sensitive sodium channel (TC 1.A.6) family.</text>
</comment>
<keyword evidence="5 13" id="KW-0812">Transmembrane</keyword>
<evidence type="ECO:0000256" key="5">
    <source>
        <dbReference type="ARBA" id="ARBA00022692"/>
    </source>
</evidence>
<sequence length="374" mass="40220">MNKCVIIDRNATCNPDESSPVTCGCSIGYSGTTCSVADAQLLALEELLGGKDEAQQVLQAIADSKGKGGSATLISNLPSLLSFLTDEKREGMSYEVGEVIVAATYEGKKLDLNTAFSRVTDPSLGNCCTFNHFNATTKYAIRRVGEAGGLRVELDSMPDEYAPWTDVVGMNVYVHPMGQELNVESNKYSSIAGSSDQIVLSKSTFHKVGKKCARSTAAAQSFYLQGHYTLDGCLRACYQDSVQRSCGCMDSSYARKAGVGGCKFGNLSCISSMVARRGDPVHWKECNCPPPCDEETYDYVVSRASISRVRETKKISCQWVDPLLPTVSYGPLIHQLSIDFQLSQVVGAIGGIAGLLLGITVSFVIEVALLAFQL</sequence>
<accession>A0AAV5VQY9</accession>
<evidence type="ECO:0000256" key="11">
    <source>
        <dbReference type="ARBA" id="ARBA00023201"/>
    </source>
</evidence>
<evidence type="ECO:0000256" key="10">
    <source>
        <dbReference type="ARBA" id="ARBA00023180"/>
    </source>
</evidence>
<evidence type="ECO:0000256" key="2">
    <source>
        <dbReference type="ARBA" id="ARBA00007193"/>
    </source>
</evidence>
<evidence type="ECO:0000256" key="4">
    <source>
        <dbReference type="ARBA" id="ARBA00022461"/>
    </source>
</evidence>
<evidence type="ECO:0000256" key="1">
    <source>
        <dbReference type="ARBA" id="ARBA00004141"/>
    </source>
</evidence>
<evidence type="ECO:0000256" key="3">
    <source>
        <dbReference type="ARBA" id="ARBA00022448"/>
    </source>
</evidence>
<dbReference type="PANTHER" id="PTHR11690:SF177">
    <property type="entry name" value="EGF-LIKE DOMAIN-CONTAINING PROTEIN"/>
    <property type="match status" value="1"/>
</dbReference>
<keyword evidence="8 13" id="KW-0406">Ion transport</keyword>
<feature type="transmembrane region" description="Helical" evidence="14">
    <location>
        <begin position="345"/>
        <end position="372"/>
    </location>
</feature>